<accession>A0ABS3F9T1</accession>
<dbReference type="Gene3D" id="3.40.630.40">
    <property type="entry name" value="Zn-dependent exopeptidases"/>
    <property type="match status" value="1"/>
</dbReference>
<name>A0ABS3F9T1_9PROT</name>
<reference evidence="1 2" key="1">
    <citation type="submission" date="2021-03" db="EMBL/GenBank/DDBJ databases">
        <title>Sneathiella sp. CAU 1612 isolated from Kang Won-do.</title>
        <authorList>
            <person name="Kim W."/>
        </authorList>
    </citation>
    <scope>NUCLEOTIDE SEQUENCE [LARGE SCALE GENOMIC DNA]</scope>
    <source>
        <strain evidence="1 2">CAU 1612</strain>
    </source>
</reference>
<evidence type="ECO:0000313" key="1">
    <source>
        <dbReference type="EMBL" id="MBO0335287.1"/>
    </source>
</evidence>
<keyword evidence="2" id="KW-1185">Reference proteome</keyword>
<dbReference type="SUPFAM" id="SSF53187">
    <property type="entry name" value="Zn-dependent exopeptidases"/>
    <property type="match status" value="1"/>
</dbReference>
<protein>
    <submittedName>
        <fullName evidence="1">N-formylglutamate amidohydrolase</fullName>
    </submittedName>
</protein>
<dbReference type="Pfam" id="PF05013">
    <property type="entry name" value="FGase"/>
    <property type="match status" value="1"/>
</dbReference>
<proteinExistence type="predicted"/>
<comment type="caution">
    <text evidence="1">The sequence shown here is derived from an EMBL/GenBank/DDBJ whole genome shotgun (WGS) entry which is preliminary data.</text>
</comment>
<sequence length="296" mass="33291">MSNSIMEAFASPVKIDWPAEWRIPFVFSSPHSGRNYPKDFIDSARLDCTKLRQSEDFLVDELFSCAPVFGAPLLSADFPRAYCDANREAFELDPLMYKTPLPDYVMTTSPRLASGIGTIPKVVGAGQEIYGGKLDFEDARQRINDCYFPYHHALRQLLEAGRKKFGYIYLLDCHSMPTANATRGSSLFRTTNQRPDIILGNRYGTSCGPQLFEEVFTRLEAQGYHVGQNSPYAGGYITAHYGNPEKNIHALQIEINRALYMDQKKLETTDGFEKLKKAIAGFVQDMSTDYSSLLTA</sequence>
<dbReference type="EMBL" id="JAFLNC010000006">
    <property type="protein sequence ID" value="MBO0335287.1"/>
    <property type="molecule type" value="Genomic_DNA"/>
</dbReference>
<dbReference type="InterPro" id="IPR007709">
    <property type="entry name" value="N-FG_amidohydro"/>
</dbReference>
<gene>
    <name evidence="1" type="ORF">J0X12_16825</name>
</gene>
<evidence type="ECO:0000313" key="2">
    <source>
        <dbReference type="Proteomes" id="UP000664761"/>
    </source>
</evidence>
<dbReference type="Proteomes" id="UP000664761">
    <property type="component" value="Unassembled WGS sequence"/>
</dbReference>
<organism evidence="1 2">
    <name type="scientific">Sneathiella sedimenti</name>
    <dbReference type="NCBI Taxonomy" id="2816034"/>
    <lineage>
        <taxon>Bacteria</taxon>
        <taxon>Pseudomonadati</taxon>
        <taxon>Pseudomonadota</taxon>
        <taxon>Alphaproteobacteria</taxon>
        <taxon>Sneathiellales</taxon>
        <taxon>Sneathiellaceae</taxon>
        <taxon>Sneathiella</taxon>
    </lineage>
</organism>